<organism evidence="2 3">
    <name type="scientific">Bacillus thermotolerans</name>
    <name type="common">Quasibacillus thermotolerans</name>
    <dbReference type="NCBI Taxonomy" id="1221996"/>
    <lineage>
        <taxon>Bacteria</taxon>
        <taxon>Bacillati</taxon>
        <taxon>Bacillota</taxon>
        <taxon>Bacilli</taxon>
        <taxon>Bacillales</taxon>
        <taxon>Bacillaceae</taxon>
        <taxon>Bacillus</taxon>
    </lineage>
</organism>
<dbReference type="STRING" id="1221996.QY95_01374"/>
<dbReference type="OrthoDB" id="2440739at2"/>
<accession>A0A0F5HUM9</accession>
<dbReference type="RefSeq" id="WP_039237501.1">
    <property type="nucleotide sequence ID" value="NZ_JWIQ02000018.1"/>
</dbReference>
<feature type="transmembrane region" description="Helical" evidence="1">
    <location>
        <begin position="32"/>
        <end position="52"/>
    </location>
</feature>
<evidence type="ECO:0000313" key="3">
    <source>
        <dbReference type="Proteomes" id="UP000031563"/>
    </source>
</evidence>
<sequence>MKYIATFFWTFLLVEMLTYVVSSMNGVEFQFMPAFIISIVTTILILVLSAVIPDGPREQH</sequence>
<proteinExistence type="predicted"/>
<accession>A0A0F5I685</accession>
<keyword evidence="1" id="KW-0812">Transmembrane</keyword>
<name>A0A0F5HUM9_BACTR</name>
<evidence type="ECO:0000313" key="2">
    <source>
        <dbReference type="EMBL" id="KKB40800.1"/>
    </source>
</evidence>
<evidence type="ECO:0008006" key="4">
    <source>
        <dbReference type="Google" id="ProtNLM"/>
    </source>
</evidence>
<reference evidence="2" key="1">
    <citation type="submission" date="2015-02" db="EMBL/GenBank/DDBJ databases">
        <title>Genome Assembly of Bacillaceae bacterium MTCC 8252.</title>
        <authorList>
            <person name="Verma A."/>
            <person name="Khatri I."/>
            <person name="Mual P."/>
            <person name="Subramanian S."/>
            <person name="Krishnamurthi S."/>
        </authorList>
    </citation>
    <scope>NUCLEOTIDE SEQUENCE [LARGE SCALE GENOMIC DNA]</scope>
    <source>
        <strain evidence="2">MTCC 8252</strain>
    </source>
</reference>
<gene>
    <name evidence="2" type="ORF">QY95_01374</name>
</gene>
<protein>
    <recommendedName>
        <fullName evidence="4">DUF2929 domain-containing protein</fullName>
    </recommendedName>
</protein>
<keyword evidence="1" id="KW-0472">Membrane</keyword>
<keyword evidence="3" id="KW-1185">Reference proteome</keyword>
<dbReference type="AlphaFoldDB" id="A0A0F5HUM9"/>
<dbReference type="Pfam" id="PF11151">
    <property type="entry name" value="DUF2929"/>
    <property type="match status" value="1"/>
</dbReference>
<keyword evidence="1" id="KW-1133">Transmembrane helix</keyword>
<evidence type="ECO:0000256" key="1">
    <source>
        <dbReference type="SAM" id="Phobius"/>
    </source>
</evidence>
<dbReference type="EMBL" id="JWIR02000027">
    <property type="protein sequence ID" value="KKB40800.1"/>
    <property type="molecule type" value="Genomic_DNA"/>
</dbReference>
<dbReference type="InterPro" id="IPR021324">
    <property type="entry name" value="DUF2929"/>
</dbReference>
<comment type="caution">
    <text evidence="2">The sequence shown here is derived from an EMBL/GenBank/DDBJ whole genome shotgun (WGS) entry which is preliminary data.</text>
</comment>
<dbReference type="Proteomes" id="UP000031563">
    <property type="component" value="Unassembled WGS sequence"/>
</dbReference>